<protein>
    <recommendedName>
        <fullName evidence="6">G-protein coupled receptors family 1 profile domain-containing protein</fullName>
    </recommendedName>
</protein>
<accession>A0A6V7W738</accession>
<feature type="transmembrane region" description="Helical" evidence="5">
    <location>
        <begin position="248"/>
        <end position="274"/>
    </location>
</feature>
<dbReference type="Pfam" id="PF10320">
    <property type="entry name" value="7TM_GPCR_Srsx"/>
    <property type="match status" value="1"/>
</dbReference>
<keyword evidence="3 5" id="KW-1133">Transmembrane helix</keyword>
<dbReference type="GO" id="GO:0016020">
    <property type="term" value="C:membrane"/>
    <property type="evidence" value="ECO:0007669"/>
    <property type="project" value="UniProtKB-SubCell"/>
</dbReference>
<dbReference type="Gene3D" id="1.20.1070.10">
    <property type="entry name" value="Rhodopsin 7-helix transmembrane proteins"/>
    <property type="match status" value="1"/>
</dbReference>
<dbReference type="CDD" id="cd00637">
    <property type="entry name" value="7tm_classA_rhodopsin-like"/>
    <property type="match status" value="1"/>
</dbReference>
<dbReference type="PANTHER" id="PTHR23360">
    <property type="entry name" value="G-PROTEIN COUPLED RECEPTORS FAMILY 1 PROFILE DOMAIN-CONTAINING PROTEIN-RELATED"/>
    <property type="match status" value="1"/>
</dbReference>
<keyword evidence="4 5" id="KW-0472">Membrane</keyword>
<evidence type="ECO:0000256" key="5">
    <source>
        <dbReference type="SAM" id="Phobius"/>
    </source>
</evidence>
<dbReference type="EMBL" id="CAJEWN010000446">
    <property type="protein sequence ID" value="CAD2182852.1"/>
    <property type="molecule type" value="Genomic_DNA"/>
</dbReference>
<dbReference type="SUPFAM" id="SSF81321">
    <property type="entry name" value="Family A G protein-coupled receptor-like"/>
    <property type="match status" value="1"/>
</dbReference>
<evidence type="ECO:0000313" key="7">
    <source>
        <dbReference type="EMBL" id="CAD2182852.1"/>
    </source>
</evidence>
<dbReference type="InterPro" id="IPR019424">
    <property type="entry name" value="7TM_GPCR_Srsx"/>
</dbReference>
<keyword evidence="2 5" id="KW-0812">Transmembrane</keyword>
<dbReference type="PROSITE" id="PS50262">
    <property type="entry name" value="G_PROTEIN_RECEP_F1_2"/>
    <property type="match status" value="1"/>
</dbReference>
<evidence type="ECO:0000313" key="8">
    <source>
        <dbReference type="Proteomes" id="UP000580250"/>
    </source>
</evidence>
<dbReference type="OrthoDB" id="5886286at2759"/>
<dbReference type="Proteomes" id="UP000580250">
    <property type="component" value="Unassembled WGS sequence"/>
</dbReference>
<dbReference type="SMART" id="SM01381">
    <property type="entry name" value="7TM_GPCR_Srsx"/>
    <property type="match status" value="1"/>
</dbReference>
<feature type="transmembrane region" description="Helical" evidence="5">
    <location>
        <begin position="215"/>
        <end position="242"/>
    </location>
</feature>
<feature type="transmembrane region" description="Helical" evidence="5">
    <location>
        <begin position="6"/>
        <end position="35"/>
    </location>
</feature>
<evidence type="ECO:0000256" key="4">
    <source>
        <dbReference type="ARBA" id="ARBA00023136"/>
    </source>
</evidence>
<evidence type="ECO:0000256" key="3">
    <source>
        <dbReference type="ARBA" id="ARBA00022989"/>
    </source>
</evidence>
<gene>
    <name evidence="7" type="ORF">MENT_LOCUS35099</name>
</gene>
<feature type="domain" description="G-protein coupled receptors family 1 profile" evidence="6">
    <location>
        <begin position="26"/>
        <end position="272"/>
    </location>
</feature>
<evidence type="ECO:0000256" key="2">
    <source>
        <dbReference type="ARBA" id="ARBA00022692"/>
    </source>
</evidence>
<dbReference type="PANTHER" id="PTHR23360:SF5">
    <property type="entry name" value="G-PROTEIN COUPLED RECEPTORS FAMILY 1 PROFILE DOMAIN-CONTAINING PROTEIN"/>
    <property type="match status" value="1"/>
</dbReference>
<organism evidence="7 8">
    <name type="scientific">Meloidogyne enterolobii</name>
    <name type="common">Root-knot nematode worm</name>
    <name type="synonym">Meloidogyne mayaguensis</name>
    <dbReference type="NCBI Taxonomy" id="390850"/>
    <lineage>
        <taxon>Eukaryota</taxon>
        <taxon>Metazoa</taxon>
        <taxon>Ecdysozoa</taxon>
        <taxon>Nematoda</taxon>
        <taxon>Chromadorea</taxon>
        <taxon>Rhabditida</taxon>
        <taxon>Tylenchina</taxon>
        <taxon>Tylenchomorpha</taxon>
        <taxon>Tylenchoidea</taxon>
        <taxon>Meloidogynidae</taxon>
        <taxon>Meloidogyninae</taxon>
        <taxon>Meloidogyne</taxon>
    </lineage>
</organism>
<dbReference type="InterPro" id="IPR047130">
    <property type="entry name" value="7TM_GPCR_Srsx_nematod"/>
</dbReference>
<evidence type="ECO:0000259" key="6">
    <source>
        <dbReference type="PROSITE" id="PS50262"/>
    </source>
</evidence>
<feature type="transmembrane region" description="Helical" evidence="5">
    <location>
        <begin position="125"/>
        <end position="144"/>
    </location>
</feature>
<sequence>MSKSVYNLVLLFTATKAAFSIPAIFLNCSLIYVTIKSKCLRKGLCNWLLAIYDGCLVVYLATFPLALFQHLLTKSDSMPFWKCFLLQSVPLTLFAASFPFMLAIALDRFIGAVFPLKYKSLKNPYYIGSVFFACGFYSTFYFAISLSNLIRYYKSSISCSMINLLLSYQRIMAMTNILLEAIAIALYIGIAIIISRRKFAIKKLNEESSFDRRIFKSLFAIAAFDFIGWTSNSSVMIILGFLKLDALTYYKVLSCISYLTFISACSNAPLLYYFRQV</sequence>
<reference evidence="7 8" key="1">
    <citation type="submission" date="2020-08" db="EMBL/GenBank/DDBJ databases">
        <authorList>
            <person name="Koutsovoulos G."/>
            <person name="Danchin GJ E."/>
        </authorList>
    </citation>
    <scope>NUCLEOTIDE SEQUENCE [LARGE SCALE GENOMIC DNA]</scope>
</reference>
<evidence type="ECO:0000256" key="1">
    <source>
        <dbReference type="ARBA" id="ARBA00004370"/>
    </source>
</evidence>
<dbReference type="InterPro" id="IPR017452">
    <property type="entry name" value="GPCR_Rhodpsn_7TM"/>
</dbReference>
<dbReference type="GO" id="GO:0004930">
    <property type="term" value="F:G protein-coupled receptor activity"/>
    <property type="evidence" value="ECO:0007669"/>
    <property type="project" value="InterPro"/>
</dbReference>
<feature type="transmembrane region" description="Helical" evidence="5">
    <location>
        <begin position="171"/>
        <end position="194"/>
    </location>
</feature>
<dbReference type="InterPro" id="IPR000276">
    <property type="entry name" value="GPCR_Rhodpsn"/>
</dbReference>
<feature type="transmembrane region" description="Helical" evidence="5">
    <location>
        <begin position="84"/>
        <end position="104"/>
    </location>
</feature>
<proteinExistence type="predicted"/>
<feature type="transmembrane region" description="Helical" evidence="5">
    <location>
        <begin position="47"/>
        <end position="72"/>
    </location>
</feature>
<comment type="caution">
    <text evidence="7">The sequence shown here is derived from an EMBL/GenBank/DDBJ whole genome shotgun (WGS) entry which is preliminary data.</text>
</comment>
<name>A0A6V7W738_MELEN</name>
<comment type="subcellular location">
    <subcellularLocation>
        <location evidence="1">Membrane</location>
    </subcellularLocation>
</comment>
<dbReference type="AlphaFoldDB" id="A0A6V7W738"/>